<keyword evidence="3" id="KW-1185">Reference proteome</keyword>
<dbReference type="KEGG" id="sdf:ACG33_13195"/>
<sequence length="73" mass="8352">MLADRRYVRVDMQCVHNPIRRSKRQGLLENIVYNDLNPADSRATALEFPIRREIDERSTTSPDISPLGGASRL</sequence>
<evidence type="ECO:0000313" key="3">
    <source>
        <dbReference type="Proteomes" id="UP000070250"/>
    </source>
</evidence>
<name>A0A127FE28_STEDE</name>
<proteinExistence type="predicted"/>
<dbReference type="AlphaFoldDB" id="A0A127FE28"/>
<accession>A0A127FE28</accession>
<gene>
    <name evidence="2" type="ORF">ACG33_13195</name>
</gene>
<evidence type="ECO:0000313" key="2">
    <source>
        <dbReference type="EMBL" id="AMN48035.1"/>
    </source>
</evidence>
<organism evidence="2 3">
    <name type="scientific">Steroidobacter denitrificans</name>
    <dbReference type="NCBI Taxonomy" id="465721"/>
    <lineage>
        <taxon>Bacteria</taxon>
        <taxon>Pseudomonadati</taxon>
        <taxon>Pseudomonadota</taxon>
        <taxon>Gammaproteobacteria</taxon>
        <taxon>Steroidobacterales</taxon>
        <taxon>Steroidobacteraceae</taxon>
        <taxon>Steroidobacter</taxon>
    </lineage>
</organism>
<feature type="region of interest" description="Disordered" evidence="1">
    <location>
        <begin position="52"/>
        <end position="73"/>
    </location>
</feature>
<evidence type="ECO:0000256" key="1">
    <source>
        <dbReference type="SAM" id="MobiDB-lite"/>
    </source>
</evidence>
<dbReference type="EMBL" id="CP011971">
    <property type="protein sequence ID" value="AMN48035.1"/>
    <property type="molecule type" value="Genomic_DNA"/>
</dbReference>
<dbReference type="STRING" id="465721.ACG33_13195"/>
<reference evidence="2 3" key="1">
    <citation type="submission" date="2015-06" db="EMBL/GenBank/DDBJ databases">
        <title>A Comprehensive Approach to Explore the Metabolic and Phylogenetic Diversity of Bacterial Steroid Degradation in the Environment: Testosterone as an Example.</title>
        <authorList>
            <person name="Yang F.-C."/>
            <person name="Chen Y.-L."/>
            <person name="Yu C.-P."/>
            <person name="Tang S.-L."/>
            <person name="Wang P.-H."/>
            <person name="Ismail W."/>
            <person name="Wang C.-H."/>
            <person name="Yang C.-Y."/>
            <person name="Chiang Y.-R."/>
        </authorList>
    </citation>
    <scope>NUCLEOTIDE SEQUENCE [LARGE SCALE GENOMIC DNA]</scope>
    <source>
        <strain evidence="2 3">DSM 18526</strain>
    </source>
</reference>
<dbReference type="Proteomes" id="UP000070250">
    <property type="component" value="Chromosome"/>
</dbReference>
<protein>
    <submittedName>
        <fullName evidence="2">Uncharacterized protein</fullName>
    </submittedName>
</protein>